<dbReference type="EMBL" id="MU274900">
    <property type="protein sequence ID" value="KAI0094790.1"/>
    <property type="molecule type" value="Genomic_DNA"/>
</dbReference>
<organism evidence="1 2">
    <name type="scientific">Irpex rosettiformis</name>
    <dbReference type="NCBI Taxonomy" id="378272"/>
    <lineage>
        <taxon>Eukaryota</taxon>
        <taxon>Fungi</taxon>
        <taxon>Dikarya</taxon>
        <taxon>Basidiomycota</taxon>
        <taxon>Agaricomycotina</taxon>
        <taxon>Agaricomycetes</taxon>
        <taxon>Polyporales</taxon>
        <taxon>Irpicaceae</taxon>
        <taxon>Irpex</taxon>
    </lineage>
</organism>
<keyword evidence="2" id="KW-1185">Reference proteome</keyword>
<dbReference type="Proteomes" id="UP001055072">
    <property type="component" value="Unassembled WGS sequence"/>
</dbReference>
<evidence type="ECO:0000313" key="2">
    <source>
        <dbReference type="Proteomes" id="UP001055072"/>
    </source>
</evidence>
<name>A0ACB8UKG4_9APHY</name>
<sequence>MSNNNLNGLSNPNGLQMALQIAGALIQGAQGTPQQTTRPQPHPQPPATDLLSLLSLQQQTPSTHTNNTGGSGSGSFSQNALNIGPPVGAYPNDEELLVQALCDSEEKGWTYRRALEGLHGVHDHLASQWKDYYLDNAQRLNKRVDFMRGQNKRDKPLITVKKPAFDSPTKSRESSITAHKSTHTVAKQQPPTQKSAESAMAGPSRAKGKTKDVTPRRSPTPPTDSDAQEFRGGKFRFTDKENKYMVKYARYRFSLDPDVSKSAICHALAKKVPHHSFASWLGHWQYMRDELERRLPQFRAPQDVGAVDDGELYTDDDSDFQDGLGSDSDSEADIQNMGDTGSSITRADKRVVAKYAASFGREWATMRANERWEPFEAMYPQRKSKSWGEIYRRYEKELEPMIKKYRKRRLAEVKTQQTGRPSWAHKNPDSPNTKRTRLNYDEGDDDGDYPVSKRAK</sequence>
<comment type="caution">
    <text evidence="1">The sequence shown here is derived from an EMBL/GenBank/DDBJ whole genome shotgun (WGS) entry which is preliminary data.</text>
</comment>
<accession>A0ACB8UKG4</accession>
<reference evidence="1" key="1">
    <citation type="journal article" date="2021" name="Environ. Microbiol.">
        <title>Gene family expansions and transcriptome signatures uncover fungal adaptations to wood decay.</title>
        <authorList>
            <person name="Hage H."/>
            <person name="Miyauchi S."/>
            <person name="Viragh M."/>
            <person name="Drula E."/>
            <person name="Min B."/>
            <person name="Chaduli D."/>
            <person name="Navarro D."/>
            <person name="Favel A."/>
            <person name="Norest M."/>
            <person name="Lesage-Meessen L."/>
            <person name="Balint B."/>
            <person name="Merenyi Z."/>
            <person name="de Eugenio L."/>
            <person name="Morin E."/>
            <person name="Martinez A.T."/>
            <person name="Baldrian P."/>
            <person name="Stursova M."/>
            <person name="Martinez M.J."/>
            <person name="Novotny C."/>
            <person name="Magnuson J.K."/>
            <person name="Spatafora J.W."/>
            <person name="Maurice S."/>
            <person name="Pangilinan J."/>
            <person name="Andreopoulos W."/>
            <person name="LaButti K."/>
            <person name="Hundley H."/>
            <person name="Na H."/>
            <person name="Kuo A."/>
            <person name="Barry K."/>
            <person name="Lipzen A."/>
            <person name="Henrissat B."/>
            <person name="Riley R."/>
            <person name="Ahrendt S."/>
            <person name="Nagy L.G."/>
            <person name="Grigoriev I.V."/>
            <person name="Martin F."/>
            <person name="Rosso M.N."/>
        </authorList>
    </citation>
    <scope>NUCLEOTIDE SEQUENCE</scope>
    <source>
        <strain evidence="1">CBS 384.51</strain>
    </source>
</reference>
<evidence type="ECO:0000313" key="1">
    <source>
        <dbReference type="EMBL" id="KAI0094790.1"/>
    </source>
</evidence>
<gene>
    <name evidence="1" type="ORF">BDY19DRAFT_914626</name>
</gene>
<protein>
    <submittedName>
        <fullName evidence="1">Uncharacterized protein</fullName>
    </submittedName>
</protein>
<proteinExistence type="predicted"/>